<evidence type="ECO:0000313" key="2">
    <source>
        <dbReference type="Proteomes" id="UP000542776"/>
    </source>
</evidence>
<reference evidence="1 2" key="1">
    <citation type="submission" date="2020-08" db="EMBL/GenBank/DDBJ databases">
        <title>Genomic Encyclopedia of Type Strains, Phase IV (KMG-IV): sequencing the most valuable type-strain genomes for metagenomic binning, comparative biology and taxonomic classification.</title>
        <authorList>
            <person name="Goeker M."/>
        </authorList>
    </citation>
    <scope>NUCLEOTIDE SEQUENCE [LARGE SCALE GENOMIC DNA]</scope>
    <source>
        <strain evidence="1 2">DSM 102238</strain>
    </source>
</reference>
<protein>
    <submittedName>
        <fullName evidence="1">Uncharacterized protein</fullName>
    </submittedName>
</protein>
<dbReference type="Proteomes" id="UP000542776">
    <property type="component" value="Unassembled WGS sequence"/>
</dbReference>
<keyword evidence="2" id="KW-1185">Reference proteome</keyword>
<proteinExistence type="predicted"/>
<dbReference type="AlphaFoldDB" id="A0A7W6E8P8"/>
<comment type="caution">
    <text evidence="1">The sequence shown here is derived from an EMBL/GenBank/DDBJ whole genome shotgun (WGS) entry which is preliminary data.</text>
</comment>
<sequence length="59" mass="6052">MTAQPNRLRQFGRQLRSIGTAVGGAVACASAAEAGKRPSRSALTAVGIDADAYYGIGRD</sequence>
<evidence type="ECO:0000313" key="1">
    <source>
        <dbReference type="EMBL" id="MBB3996773.1"/>
    </source>
</evidence>
<organism evidence="1 2">
    <name type="scientific">Aureimonas pseudogalii</name>
    <dbReference type="NCBI Taxonomy" id="1744844"/>
    <lineage>
        <taxon>Bacteria</taxon>
        <taxon>Pseudomonadati</taxon>
        <taxon>Pseudomonadota</taxon>
        <taxon>Alphaproteobacteria</taxon>
        <taxon>Hyphomicrobiales</taxon>
        <taxon>Aurantimonadaceae</taxon>
        <taxon>Aureimonas</taxon>
    </lineage>
</organism>
<gene>
    <name evidence="1" type="ORF">GGR04_000594</name>
</gene>
<name>A0A7W6E8P8_9HYPH</name>
<dbReference type="PROSITE" id="PS51257">
    <property type="entry name" value="PROKAR_LIPOPROTEIN"/>
    <property type="match status" value="1"/>
</dbReference>
<dbReference type="EMBL" id="JACIEK010000001">
    <property type="protein sequence ID" value="MBB3996773.1"/>
    <property type="molecule type" value="Genomic_DNA"/>
</dbReference>
<dbReference type="RefSeq" id="WP_183197672.1">
    <property type="nucleotide sequence ID" value="NZ_JACIEK010000001.1"/>
</dbReference>
<accession>A0A7W6E8P8</accession>